<name>A0ABR2MHI3_9ASPA</name>
<feature type="domain" description="Pectinesterase inhibitor" evidence="1">
    <location>
        <begin position="2"/>
        <end position="81"/>
    </location>
</feature>
<comment type="caution">
    <text evidence="2">The sequence shown here is derived from an EMBL/GenBank/DDBJ whole genome shotgun (WGS) entry which is preliminary data.</text>
</comment>
<dbReference type="InterPro" id="IPR006501">
    <property type="entry name" value="Pectinesterase_inhib_dom"/>
</dbReference>
<reference evidence="2 3" key="1">
    <citation type="journal article" date="2022" name="Nat. Plants">
        <title>Genomes of leafy and leafless Platanthera orchids illuminate the evolution of mycoheterotrophy.</title>
        <authorList>
            <person name="Li M.H."/>
            <person name="Liu K.W."/>
            <person name="Li Z."/>
            <person name="Lu H.C."/>
            <person name="Ye Q.L."/>
            <person name="Zhang D."/>
            <person name="Wang J.Y."/>
            <person name="Li Y.F."/>
            <person name="Zhong Z.M."/>
            <person name="Liu X."/>
            <person name="Yu X."/>
            <person name="Liu D.K."/>
            <person name="Tu X.D."/>
            <person name="Liu B."/>
            <person name="Hao Y."/>
            <person name="Liao X.Y."/>
            <person name="Jiang Y.T."/>
            <person name="Sun W.H."/>
            <person name="Chen J."/>
            <person name="Chen Y.Q."/>
            <person name="Ai Y."/>
            <person name="Zhai J.W."/>
            <person name="Wu S.S."/>
            <person name="Zhou Z."/>
            <person name="Hsiao Y.Y."/>
            <person name="Wu W.L."/>
            <person name="Chen Y.Y."/>
            <person name="Lin Y.F."/>
            <person name="Hsu J.L."/>
            <person name="Li C.Y."/>
            <person name="Wang Z.W."/>
            <person name="Zhao X."/>
            <person name="Zhong W.Y."/>
            <person name="Ma X.K."/>
            <person name="Ma L."/>
            <person name="Huang J."/>
            <person name="Chen G.Z."/>
            <person name="Huang M.Z."/>
            <person name="Huang L."/>
            <person name="Peng D.H."/>
            <person name="Luo Y.B."/>
            <person name="Zou S.Q."/>
            <person name="Chen S.P."/>
            <person name="Lan S."/>
            <person name="Tsai W.C."/>
            <person name="Van de Peer Y."/>
            <person name="Liu Z.J."/>
        </authorList>
    </citation>
    <scope>NUCLEOTIDE SEQUENCE [LARGE SCALE GENOMIC DNA]</scope>
    <source>
        <strain evidence="2">Lor288</strain>
    </source>
</reference>
<gene>
    <name evidence="2" type="ORF">KSP40_PGU001251</name>
</gene>
<accession>A0ABR2MHI3</accession>
<dbReference type="Proteomes" id="UP001412067">
    <property type="component" value="Unassembled WGS sequence"/>
</dbReference>
<proteinExistence type="predicted"/>
<sequence>MVLNECLMVMGDSVQQLQKTVDAVGGSSTIQVENGQTWASTAPTDENMCADELARVDLAGRREAVRAAVAKAARLCSNALAFISDLQGSP</sequence>
<protein>
    <recommendedName>
        <fullName evidence="1">Pectinesterase inhibitor domain-containing protein</fullName>
    </recommendedName>
</protein>
<dbReference type="SUPFAM" id="SSF101148">
    <property type="entry name" value="Plant invertase/pectin methylesterase inhibitor"/>
    <property type="match status" value="1"/>
</dbReference>
<organism evidence="2 3">
    <name type="scientific">Platanthera guangdongensis</name>
    <dbReference type="NCBI Taxonomy" id="2320717"/>
    <lineage>
        <taxon>Eukaryota</taxon>
        <taxon>Viridiplantae</taxon>
        <taxon>Streptophyta</taxon>
        <taxon>Embryophyta</taxon>
        <taxon>Tracheophyta</taxon>
        <taxon>Spermatophyta</taxon>
        <taxon>Magnoliopsida</taxon>
        <taxon>Liliopsida</taxon>
        <taxon>Asparagales</taxon>
        <taxon>Orchidaceae</taxon>
        <taxon>Orchidoideae</taxon>
        <taxon>Orchideae</taxon>
        <taxon>Orchidinae</taxon>
        <taxon>Platanthera</taxon>
    </lineage>
</organism>
<dbReference type="Gene3D" id="1.20.140.40">
    <property type="entry name" value="Invertase/pectin methylesterase inhibitor family protein"/>
    <property type="match status" value="1"/>
</dbReference>
<dbReference type="EMBL" id="JBBWWR010000007">
    <property type="protein sequence ID" value="KAK8963617.1"/>
    <property type="molecule type" value="Genomic_DNA"/>
</dbReference>
<evidence type="ECO:0000313" key="2">
    <source>
        <dbReference type="EMBL" id="KAK8963617.1"/>
    </source>
</evidence>
<dbReference type="InterPro" id="IPR035513">
    <property type="entry name" value="Invertase/methylesterase_inhib"/>
</dbReference>
<evidence type="ECO:0000313" key="3">
    <source>
        <dbReference type="Proteomes" id="UP001412067"/>
    </source>
</evidence>
<dbReference type="Pfam" id="PF04043">
    <property type="entry name" value="PMEI"/>
    <property type="match status" value="1"/>
</dbReference>
<keyword evidence="3" id="KW-1185">Reference proteome</keyword>
<evidence type="ECO:0000259" key="1">
    <source>
        <dbReference type="Pfam" id="PF04043"/>
    </source>
</evidence>